<keyword evidence="1" id="KW-1133">Transmembrane helix</keyword>
<reference evidence="2" key="1">
    <citation type="submission" date="2020-02" db="EMBL/GenBank/DDBJ databases">
        <authorList>
            <person name="Meier V. D."/>
        </authorList>
    </citation>
    <scope>NUCLEOTIDE SEQUENCE</scope>
    <source>
        <strain evidence="2">AVDCRST_MAG75</strain>
    </source>
</reference>
<organism evidence="2">
    <name type="scientific">uncultured Propionibacteriaceae bacterium</name>
    <dbReference type="NCBI Taxonomy" id="257457"/>
    <lineage>
        <taxon>Bacteria</taxon>
        <taxon>Bacillati</taxon>
        <taxon>Actinomycetota</taxon>
        <taxon>Actinomycetes</taxon>
        <taxon>Propionibacteriales</taxon>
        <taxon>Propionibacteriaceae</taxon>
        <taxon>environmental samples</taxon>
    </lineage>
</organism>
<protein>
    <recommendedName>
        <fullName evidence="3">PknH-like extracellular domain-containing protein</fullName>
    </recommendedName>
</protein>
<dbReference type="EMBL" id="CADCUO010000092">
    <property type="protein sequence ID" value="CAA9391156.1"/>
    <property type="molecule type" value="Genomic_DNA"/>
</dbReference>
<feature type="transmembrane region" description="Helical" evidence="1">
    <location>
        <begin position="35"/>
        <end position="56"/>
    </location>
</feature>
<keyword evidence="1" id="KW-0812">Transmembrane</keyword>
<evidence type="ECO:0000256" key="1">
    <source>
        <dbReference type="SAM" id="Phobius"/>
    </source>
</evidence>
<sequence>MPSSPAGARAVDEPTGEPDVLVFGPKRPDRRLLQALLVGGVVLLVTLTAVGVWRLLPSPPRDFTAEDLSGVYAGMVRSDGLNEVSQLNRSNSYPSRLTVTPPECSALFAQTEGNAFPEAALDGVSTYWLNERSTSISLITYRYADSETAKREYERISGALTACTSAALTLNRKVVRLEQLAPTTGKGSPPQLVYLSQAAGEEARFATQVFQLSNTITWQYRYHYGQGGYDPTGSQQLTDSLLTQMRAVQAMHS</sequence>
<accession>A0A6J4NQS1</accession>
<gene>
    <name evidence="2" type="ORF">AVDCRST_MAG75-1570</name>
</gene>
<dbReference type="AlphaFoldDB" id="A0A6J4NQS1"/>
<evidence type="ECO:0008006" key="3">
    <source>
        <dbReference type="Google" id="ProtNLM"/>
    </source>
</evidence>
<proteinExistence type="predicted"/>
<keyword evidence="1" id="KW-0472">Membrane</keyword>
<name>A0A6J4NQS1_9ACTN</name>
<evidence type="ECO:0000313" key="2">
    <source>
        <dbReference type="EMBL" id="CAA9391156.1"/>
    </source>
</evidence>